<name>A0AAV1JZ03_9NEOP</name>
<dbReference type="EMBL" id="CAVLEF010000279">
    <property type="protein sequence ID" value="CAK1554771.1"/>
    <property type="molecule type" value="Genomic_DNA"/>
</dbReference>
<gene>
    <name evidence="1" type="ORF">LNINA_LOCUS13641</name>
</gene>
<dbReference type="AlphaFoldDB" id="A0AAV1JZ03"/>
<sequence length="118" mass="13673">MQRCNCNQLSDKSKYDCAAGHVSACVLLGNASRIYGLLRQIMEANAIRQEEPVPSYDALPMELKQFIRRQAYEFSFLANNRIYDEQEMRLAWAPNVYVPMRENNVEHRRVVGRSCGEK</sequence>
<evidence type="ECO:0000313" key="1">
    <source>
        <dbReference type="EMBL" id="CAK1554771.1"/>
    </source>
</evidence>
<proteinExistence type="predicted"/>
<protein>
    <submittedName>
        <fullName evidence="1">Uncharacterized protein</fullName>
    </submittedName>
</protein>
<comment type="caution">
    <text evidence="1">The sequence shown here is derived from an EMBL/GenBank/DDBJ whole genome shotgun (WGS) entry which is preliminary data.</text>
</comment>
<evidence type="ECO:0000313" key="2">
    <source>
        <dbReference type="Proteomes" id="UP001497472"/>
    </source>
</evidence>
<accession>A0AAV1JZ03</accession>
<keyword evidence="2" id="KW-1185">Reference proteome</keyword>
<dbReference type="Proteomes" id="UP001497472">
    <property type="component" value="Unassembled WGS sequence"/>
</dbReference>
<reference evidence="1 2" key="1">
    <citation type="submission" date="2023-11" db="EMBL/GenBank/DDBJ databases">
        <authorList>
            <person name="Okamura Y."/>
        </authorList>
    </citation>
    <scope>NUCLEOTIDE SEQUENCE [LARGE SCALE GENOMIC DNA]</scope>
</reference>
<organism evidence="1 2">
    <name type="scientific">Leptosia nina</name>
    <dbReference type="NCBI Taxonomy" id="320188"/>
    <lineage>
        <taxon>Eukaryota</taxon>
        <taxon>Metazoa</taxon>
        <taxon>Ecdysozoa</taxon>
        <taxon>Arthropoda</taxon>
        <taxon>Hexapoda</taxon>
        <taxon>Insecta</taxon>
        <taxon>Pterygota</taxon>
        <taxon>Neoptera</taxon>
        <taxon>Endopterygota</taxon>
        <taxon>Lepidoptera</taxon>
        <taxon>Glossata</taxon>
        <taxon>Ditrysia</taxon>
        <taxon>Papilionoidea</taxon>
        <taxon>Pieridae</taxon>
        <taxon>Pierinae</taxon>
        <taxon>Leptosia</taxon>
    </lineage>
</organism>